<name>A0A8J3PXS4_9ACTN</name>
<reference evidence="3 4" key="1">
    <citation type="submission" date="2021-01" db="EMBL/GenBank/DDBJ databases">
        <title>Whole genome shotgun sequence of Planotetraspora kaengkrachanensis NBRC 104272.</title>
        <authorList>
            <person name="Komaki H."/>
            <person name="Tamura T."/>
        </authorList>
    </citation>
    <scope>NUCLEOTIDE SEQUENCE [LARGE SCALE GENOMIC DNA]</scope>
    <source>
        <strain evidence="3 4">NBRC 104272</strain>
    </source>
</reference>
<protein>
    <submittedName>
        <fullName evidence="3">Peptidoglycan-binding protein</fullName>
    </submittedName>
</protein>
<dbReference type="Gene3D" id="1.10.101.10">
    <property type="entry name" value="PGBD-like superfamily/PGBD"/>
    <property type="match status" value="1"/>
</dbReference>
<feature type="signal peptide" evidence="1">
    <location>
        <begin position="1"/>
        <end position="17"/>
    </location>
</feature>
<organism evidence="3 4">
    <name type="scientific">Planotetraspora kaengkrachanensis</name>
    <dbReference type="NCBI Taxonomy" id="575193"/>
    <lineage>
        <taxon>Bacteria</taxon>
        <taxon>Bacillati</taxon>
        <taxon>Actinomycetota</taxon>
        <taxon>Actinomycetes</taxon>
        <taxon>Streptosporangiales</taxon>
        <taxon>Streptosporangiaceae</taxon>
        <taxon>Planotetraspora</taxon>
    </lineage>
</organism>
<dbReference type="InterPro" id="IPR036365">
    <property type="entry name" value="PGBD-like_sf"/>
</dbReference>
<dbReference type="SUPFAM" id="SSF47090">
    <property type="entry name" value="PGBD-like"/>
    <property type="match status" value="1"/>
</dbReference>
<dbReference type="AlphaFoldDB" id="A0A8J3PXS4"/>
<dbReference type="InterPro" id="IPR002477">
    <property type="entry name" value="Peptidoglycan-bd-like"/>
</dbReference>
<dbReference type="EMBL" id="BONV01000035">
    <property type="protein sequence ID" value="GIG83033.1"/>
    <property type="molecule type" value="Genomic_DNA"/>
</dbReference>
<comment type="caution">
    <text evidence="3">The sequence shown here is derived from an EMBL/GenBank/DDBJ whole genome shotgun (WGS) entry which is preliminary data.</text>
</comment>
<evidence type="ECO:0000313" key="3">
    <source>
        <dbReference type="EMBL" id="GIG83033.1"/>
    </source>
</evidence>
<sequence>MLVVVAAVAAAGTGAWAITRQDPAAPKVSGSPVAVTSVTVGRGDIVARMPLGGTLGYDGSFTIVSQLPPGVITSVPAPGAVIKRGGRLFAVGAASTVLLYGRTPAYRAFALGMTDGADVKQLERNLAALGMEPGTVDRHFSASTAAAVRRWQKARGLSYASRTGRLEPGDVIFLPGAVRVTQIHSPAGALAGPGAQVLVVSSTTKVVRVSLTTDRRSQVHVGDRVSVSLYGSSHTYDGRIRSIGKVATAPPQQQQGPPGSEGPATIPLTISLVKPGRELAQLDQAPVNVDVISQRRQDVLTVPVTALLAGSNGGYQVAVLDGTARRLVQVVPGLYDDQSGTVEVTGIEEGAKVEVPVS</sequence>
<dbReference type="InterPro" id="IPR036366">
    <property type="entry name" value="PGBDSf"/>
</dbReference>
<evidence type="ECO:0000259" key="2">
    <source>
        <dbReference type="Pfam" id="PF01471"/>
    </source>
</evidence>
<dbReference type="Gene3D" id="2.40.420.20">
    <property type="match status" value="1"/>
</dbReference>
<feature type="domain" description="Peptidoglycan binding-like" evidence="2">
    <location>
        <begin position="116"/>
        <end position="158"/>
    </location>
</feature>
<keyword evidence="4" id="KW-1185">Reference proteome</keyword>
<proteinExistence type="predicted"/>
<feature type="chain" id="PRO_5039321278" evidence="1">
    <location>
        <begin position="18"/>
        <end position="358"/>
    </location>
</feature>
<dbReference type="Pfam" id="PF01471">
    <property type="entry name" value="PG_binding_1"/>
    <property type="match status" value="1"/>
</dbReference>
<dbReference type="Proteomes" id="UP000630097">
    <property type="component" value="Unassembled WGS sequence"/>
</dbReference>
<evidence type="ECO:0000256" key="1">
    <source>
        <dbReference type="SAM" id="SignalP"/>
    </source>
</evidence>
<gene>
    <name evidence="3" type="ORF">Pka01_61600</name>
</gene>
<keyword evidence="1" id="KW-0732">Signal</keyword>
<evidence type="ECO:0000313" key="4">
    <source>
        <dbReference type="Proteomes" id="UP000630097"/>
    </source>
</evidence>
<accession>A0A8J3PXS4</accession>